<evidence type="ECO:0000313" key="3">
    <source>
        <dbReference type="EMBL" id="MQY23875.1"/>
    </source>
</evidence>
<dbReference type="EMBL" id="WEGK01000024">
    <property type="protein sequence ID" value="MQY23875.1"/>
    <property type="molecule type" value="Genomic_DNA"/>
</dbReference>
<evidence type="ECO:0000259" key="2">
    <source>
        <dbReference type="PROSITE" id="PS51674"/>
    </source>
</evidence>
<sequence>MTTFQNPVTTFQNPAPIAGSRRPSCADGPNDWDLDVGTPDSWRAAVRICQECPLLNDCAESVRTLTDRGMGPRSMIWAGVAYDATGRVLENLDRHRITPLDHKPPLRIIRHSERPRGTENAPAAPRRHLILGRGLRPTGTAG</sequence>
<dbReference type="AlphaFoldDB" id="A0A7K0DDJ6"/>
<reference evidence="3 4" key="1">
    <citation type="submission" date="2019-10" db="EMBL/GenBank/DDBJ databases">
        <title>Nocardia macrotermitis sp. nov. and Nocardia aurantia sp. nov., isolated from the gut of fungus growing-termite Macrotermes natalensis.</title>
        <authorList>
            <person name="Benndorf R."/>
            <person name="Schwitalla J."/>
            <person name="Martin K."/>
            <person name="De Beer W."/>
            <person name="Kaster A.-K."/>
            <person name="Vollmers J."/>
            <person name="Poulsen M."/>
            <person name="Beemelmanns C."/>
        </authorList>
    </citation>
    <scope>NUCLEOTIDE SEQUENCE [LARGE SCALE GENOMIC DNA]</scope>
    <source>
        <strain evidence="3 4">RB20</strain>
    </source>
</reference>
<feature type="domain" description="4Fe-4S Wbl-type" evidence="2">
    <location>
        <begin position="24"/>
        <end position="87"/>
    </location>
</feature>
<evidence type="ECO:0000256" key="1">
    <source>
        <dbReference type="SAM" id="MobiDB-lite"/>
    </source>
</evidence>
<dbReference type="PROSITE" id="PS51674">
    <property type="entry name" value="4FE4S_WBL"/>
    <property type="match status" value="1"/>
</dbReference>
<dbReference type="Proteomes" id="UP000438448">
    <property type="component" value="Unassembled WGS sequence"/>
</dbReference>
<gene>
    <name evidence="3" type="ORF">NRB20_70080</name>
</gene>
<evidence type="ECO:0000313" key="4">
    <source>
        <dbReference type="Proteomes" id="UP000438448"/>
    </source>
</evidence>
<name>A0A7K0DDJ6_9NOCA</name>
<keyword evidence="4" id="KW-1185">Reference proteome</keyword>
<dbReference type="RefSeq" id="WP_153415617.1">
    <property type="nucleotide sequence ID" value="NZ_WEGK01000024.1"/>
</dbReference>
<comment type="caution">
    <text evidence="3">The sequence shown here is derived from an EMBL/GenBank/DDBJ whole genome shotgun (WGS) entry which is preliminary data.</text>
</comment>
<organism evidence="3 4">
    <name type="scientific">Nocardia macrotermitis</name>
    <dbReference type="NCBI Taxonomy" id="2585198"/>
    <lineage>
        <taxon>Bacteria</taxon>
        <taxon>Bacillati</taxon>
        <taxon>Actinomycetota</taxon>
        <taxon>Actinomycetes</taxon>
        <taxon>Mycobacteriales</taxon>
        <taxon>Nocardiaceae</taxon>
        <taxon>Nocardia</taxon>
    </lineage>
</organism>
<feature type="region of interest" description="Disordered" evidence="1">
    <location>
        <begin position="113"/>
        <end position="142"/>
    </location>
</feature>
<proteinExistence type="predicted"/>
<dbReference type="InterPro" id="IPR034768">
    <property type="entry name" value="4FE4S_WBL"/>
</dbReference>
<protein>
    <recommendedName>
        <fullName evidence="2">4Fe-4S Wbl-type domain-containing protein</fullName>
    </recommendedName>
</protein>
<feature type="region of interest" description="Disordered" evidence="1">
    <location>
        <begin position="1"/>
        <end position="26"/>
    </location>
</feature>
<feature type="compositionally biased region" description="Polar residues" evidence="1">
    <location>
        <begin position="1"/>
        <end position="13"/>
    </location>
</feature>
<dbReference type="OrthoDB" id="4463109at2"/>
<accession>A0A7K0DDJ6</accession>